<evidence type="ECO:0000313" key="1">
    <source>
        <dbReference type="EMBL" id="RKL68727.1"/>
    </source>
</evidence>
<proteinExistence type="predicted"/>
<protein>
    <submittedName>
        <fullName evidence="1">Sodium:proton antiporter</fullName>
    </submittedName>
</protein>
<name>A0A3A9K875_9BACI</name>
<sequence>MRFVGSIMVALLVYVLWKKRYRVLNMFLKRRWLRVLAVSWMMRIPFVREKMMFQTLH</sequence>
<accession>A0A3A9K875</accession>
<dbReference type="OrthoDB" id="2696719at2"/>
<reference evidence="1 2" key="1">
    <citation type="submission" date="2017-10" db="EMBL/GenBank/DDBJ databases">
        <title>Bacillus sp. nov., a halophilic bacterium isolated from a Keqin Lake.</title>
        <authorList>
            <person name="Wang H."/>
        </authorList>
    </citation>
    <scope>NUCLEOTIDE SEQUENCE [LARGE SCALE GENOMIC DNA]</scope>
    <source>
        <strain evidence="1 2">KCTC 13187</strain>
    </source>
</reference>
<keyword evidence="2" id="KW-1185">Reference proteome</keyword>
<gene>
    <name evidence="1" type="ORF">CR203_01370</name>
</gene>
<dbReference type="EMBL" id="PDOE01000001">
    <property type="protein sequence ID" value="RKL68727.1"/>
    <property type="molecule type" value="Genomic_DNA"/>
</dbReference>
<evidence type="ECO:0000313" key="2">
    <source>
        <dbReference type="Proteomes" id="UP000281498"/>
    </source>
</evidence>
<comment type="caution">
    <text evidence="1">The sequence shown here is derived from an EMBL/GenBank/DDBJ whole genome shotgun (WGS) entry which is preliminary data.</text>
</comment>
<dbReference type="Proteomes" id="UP000281498">
    <property type="component" value="Unassembled WGS sequence"/>
</dbReference>
<organism evidence="1 2">
    <name type="scientific">Salipaludibacillus neizhouensis</name>
    <dbReference type="NCBI Taxonomy" id="885475"/>
    <lineage>
        <taxon>Bacteria</taxon>
        <taxon>Bacillati</taxon>
        <taxon>Bacillota</taxon>
        <taxon>Bacilli</taxon>
        <taxon>Bacillales</taxon>
        <taxon>Bacillaceae</taxon>
    </lineage>
</organism>
<dbReference type="AlphaFoldDB" id="A0A3A9K875"/>